<reference evidence="9 10" key="1">
    <citation type="submission" date="2019-03" db="EMBL/GenBank/DDBJ databases">
        <title>Genomic Encyclopedia of Type Strains, Phase IV (KMG-IV): sequencing the most valuable type-strain genomes for metagenomic binning, comparative biology and taxonomic classification.</title>
        <authorList>
            <person name="Goeker M."/>
        </authorList>
    </citation>
    <scope>NUCLEOTIDE SEQUENCE [LARGE SCALE GENOMIC DNA]</scope>
    <source>
        <strain evidence="9 10">DSM 45707</strain>
    </source>
</reference>
<dbReference type="InterPro" id="IPR036286">
    <property type="entry name" value="LexA/Signal_pep-like_sf"/>
</dbReference>
<feature type="transmembrane region" description="Helical" evidence="7">
    <location>
        <begin position="30"/>
        <end position="49"/>
    </location>
</feature>
<evidence type="ECO:0000256" key="5">
    <source>
        <dbReference type="ARBA" id="ARBA00022801"/>
    </source>
</evidence>
<protein>
    <recommendedName>
        <fullName evidence="4 7">Signal peptidase I</fullName>
        <ecNumber evidence="4 7">3.4.21.89</ecNumber>
    </recommendedName>
</protein>
<dbReference type="InterPro" id="IPR019757">
    <property type="entry name" value="Pept_S26A_signal_pept_1_Lys-AS"/>
</dbReference>
<keyword evidence="5 7" id="KW-0378">Hydrolase</keyword>
<dbReference type="OrthoDB" id="9802919at2"/>
<dbReference type="EMBL" id="SMAG01000009">
    <property type="protein sequence ID" value="TCS93127.1"/>
    <property type="molecule type" value="Genomic_DNA"/>
</dbReference>
<comment type="catalytic activity">
    <reaction evidence="1 7">
        <text>Cleavage of hydrophobic, N-terminal signal or leader sequences from secreted and periplasmic proteins.</text>
        <dbReference type="EC" id="3.4.21.89"/>
    </reaction>
</comment>
<dbReference type="InterPro" id="IPR019533">
    <property type="entry name" value="Peptidase_S26"/>
</dbReference>
<keyword evidence="7" id="KW-0472">Membrane</keyword>
<evidence type="ECO:0000313" key="9">
    <source>
        <dbReference type="EMBL" id="TCS93127.1"/>
    </source>
</evidence>
<dbReference type="PROSITE" id="PS00760">
    <property type="entry name" value="SPASE_I_2"/>
    <property type="match status" value="1"/>
</dbReference>
<dbReference type="NCBIfam" id="TIGR02227">
    <property type="entry name" value="sigpep_I_bact"/>
    <property type="match status" value="1"/>
</dbReference>
<evidence type="ECO:0000313" key="10">
    <source>
        <dbReference type="Proteomes" id="UP000294937"/>
    </source>
</evidence>
<evidence type="ECO:0000256" key="7">
    <source>
        <dbReference type="RuleBase" id="RU362042"/>
    </source>
</evidence>
<dbReference type="GO" id="GO:0006465">
    <property type="term" value="P:signal peptide processing"/>
    <property type="evidence" value="ECO:0007669"/>
    <property type="project" value="InterPro"/>
</dbReference>
<dbReference type="EC" id="3.4.21.89" evidence="4 7"/>
<dbReference type="CDD" id="cd06530">
    <property type="entry name" value="S26_SPase_I"/>
    <property type="match status" value="1"/>
</dbReference>
<accession>A0A4V2UUU3</accession>
<dbReference type="GO" id="GO:0005886">
    <property type="term" value="C:plasma membrane"/>
    <property type="evidence" value="ECO:0007669"/>
    <property type="project" value="UniProtKB-SubCell"/>
</dbReference>
<dbReference type="Proteomes" id="UP000294937">
    <property type="component" value="Unassembled WGS sequence"/>
</dbReference>
<gene>
    <name evidence="9" type="ORF">EDD58_10969</name>
</gene>
<comment type="similarity">
    <text evidence="3 7">Belongs to the peptidase S26 family.</text>
</comment>
<evidence type="ECO:0000256" key="4">
    <source>
        <dbReference type="ARBA" id="ARBA00013208"/>
    </source>
</evidence>
<feature type="active site" evidence="6">
    <location>
        <position position="58"/>
    </location>
</feature>
<evidence type="ECO:0000256" key="6">
    <source>
        <dbReference type="PIRSR" id="PIRSR600223-1"/>
    </source>
</evidence>
<organism evidence="9 10">
    <name type="scientific">Hazenella coriacea</name>
    <dbReference type="NCBI Taxonomy" id="1179467"/>
    <lineage>
        <taxon>Bacteria</taxon>
        <taxon>Bacillati</taxon>
        <taxon>Bacillota</taxon>
        <taxon>Bacilli</taxon>
        <taxon>Bacillales</taxon>
        <taxon>Thermoactinomycetaceae</taxon>
        <taxon>Hazenella</taxon>
    </lineage>
</organism>
<dbReference type="RefSeq" id="WP_131926254.1">
    <property type="nucleotide sequence ID" value="NZ_SMAG01000009.1"/>
</dbReference>
<dbReference type="PROSITE" id="PS00761">
    <property type="entry name" value="SPASE_I_3"/>
    <property type="match status" value="1"/>
</dbReference>
<keyword evidence="7" id="KW-1133">Transmembrane helix</keyword>
<proteinExistence type="inferred from homology"/>
<evidence type="ECO:0000256" key="3">
    <source>
        <dbReference type="ARBA" id="ARBA00009370"/>
    </source>
</evidence>
<comment type="caution">
    <text evidence="9">The sequence shown here is derived from an EMBL/GenBank/DDBJ whole genome shotgun (WGS) entry which is preliminary data.</text>
</comment>
<sequence>MTPYPPRSQHLGRKRRKEDHSDNKKVAWEWAKVIGLAVIIAVVIRIFLFEPFDVSGPSMENTMHTGNIVMVNKLIYKFGEPERGEIVVFHVPGSEQKDFVKRVVALPGEKVEVKNSKLIVDDKIIEEPYLSENMRTMDFEAVTVPQGHLFVLGDNRANSTDSRSHDLGPIPIDSIIGRADLIYWPLSQFEFLW</sequence>
<dbReference type="PANTHER" id="PTHR43390:SF1">
    <property type="entry name" value="CHLOROPLAST PROCESSING PEPTIDASE"/>
    <property type="match status" value="1"/>
</dbReference>
<dbReference type="GO" id="GO:0009003">
    <property type="term" value="F:signal peptidase activity"/>
    <property type="evidence" value="ECO:0007669"/>
    <property type="project" value="UniProtKB-EC"/>
</dbReference>
<keyword evidence="7" id="KW-0812">Transmembrane</keyword>
<dbReference type="AlphaFoldDB" id="A0A4V2UUU3"/>
<keyword evidence="10" id="KW-1185">Reference proteome</keyword>
<feature type="domain" description="Peptidase S26" evidence="8">
    <location>
        <begin position="28"/>
        <end position="184"/>
    </location>
</feature>
<name>A0A4V2UUU3_9BACL</name>
<dbReference type="Gene3D" id="2.10.109.10">
    <property type="entry name" value="Umud Fragment, subunit A"/>
    <property type="match status" value="1"/>
</dbReference>
<feature type="active site" evidence="6">
    <location>
        <position position="101"/>
    </location>
</feature>
<dbReference type="PRINTS" id="PR00727">
    <property type="entry name" value="LEADERPTASE"/>
</dbReference>
<dbReference type="GO" id="GO:0004252">
    <property type="term" value="F:serine-type endopeptidase activity"/>
    <property type="evidence" value="ECO:0007669"/>
    <property type="project" value="InterPro"/>
</dbReference>
<comment type="subcellular location">
    <subcellularLocation>
        <location evidence="2">Cell membrane</location>
        <topology evidence="2">Single-pass type II membrane protein</topology>
    </subcellularLocation>
    <subcellularLocation>
        <location evidence="7">Membrane</location>
        <topology evidence="7">Single-pass type II membrane protein</topology>
    </subcellularLocation>
</comment>
<evidence type="ECO:0000259" key="8">
    <source>
        <dbReference type="Pfam" id="PF10502"/>
    </source>
</evidence>
<dbReference type="SUPFAM" id="SSF51306">
    <property type="entry name" value="LexA/Signal peptidase"/>
    <property type="match status" value="1"/>
</dbReference>
<keyword evidence="7" id="KW-0645">Protease</keyword>
<evidence type="ECO:0000256" key="1">
    <source>
        <dbReference type="ARBA" id="ARBA00000677"/>
    </source>
</evidence>
<dbReference type="Pfam" id="PF10502">
    <property type="entry name" value="Peptidase_S26"/>
    <property type="match status" value="1"/>
</dbReference>
<dbReference type="PANTHER" id="PTHR43390">
    <property type="entry name" value="SIGNAL PEPTIDASE I"/>
    <property type="match status" value="1"/>
</dbReference>
<dbReference type="InterPro" id="IPR000223">
    <property type="entry name" value="Pept_S26A_signal_pept_1"/>
</dbReference>
<dbReference type="InterPro" id="IPR019758">
    <property type="entry name" value="Pept_S26A_signal_pept_1_CS"/>
</dbReference>
<evidence type="ECO:0000256" key="2">
    <source>
        <dbReference type="ARBA" id="ARBA00004401"/>
    </source>
</evidence>